<dbReference type="PANTHER" id="PTHR43441">
    <property type="entry name" value="RIBOSOMAL-PROTEIN-SERINE ACETYLTRANSFERASE"/>
    <property type="match status" value="1"/>
</dbReference>
<dbReference type="PROSITE" id="PS51186">
    <property type="entry name" value="GNAT"/>
    <property type="match status" value="1"/>
</dbReference>
<dbReference type="Proteomes" id="UP001596016">
    <property type="component" value="Unassembled WGS sequence"/>
</dbReference>
<evidence type="ECO:0000256" key="1">
    <source>
        <dbReference type="SAM" id="MobiDB-lite"/>
    </source>
</evidence>
<feature type="compositionally biased region" description="Basic and acidic residues" evidence="1">
    <location>
        <begin position="14"/>
        <end position="23"/>
    </location>
</feature>
<dbReference type="InterPro" id="IPR051908">
    <property type="entry name" value="Ribosomal_N-acetyltransferase"/>
</dbReference>
<evidence type="ECO:0000313" key="3">
    <source>
        <dbReference type="EMBL" id="MFC5386142.1"/>
    </source>
</evidence>
<dbReference type="RefSeq" id="WP_378229055.1">
    <property type="nucleotide sequence ID" value="NZ_JBHSLL010000025.1"/>
</dbReference>
<comment type="caution">
    <text evidence="3">The sequence shown here is derived from an EMBL/GenBank/DDBJ whole genome shotgun (WGS) entry which is preliminary data.</text>
</comment>
<dbReference type="Pfam" id="PF13302">
    <property type="entry name" value="Acetyltransf_3"/>
    <property type="match status" value="1"/>
</dbReference>
<dbReference type="SUPFAM" id="SSF55729">
    <property type="entry name" value="Acyl-CoA N-acyltransferases (Nat)"/>
    <property type="match status" value="1"/>
</dbReference>
<dbReference type="EC" id="2.3.-.-" evidence="3"/>
<dbReference type="PANTHER" id="PTHR43441:SF2">
    <property type="entry name" value="FAMILY ACETYLTRANSFERASE, PUTATIVE (AFU_ORTHOLOGUE AFUA_7G00850)-RELATED"/>
    <property type="match status" value="1"/>
</dbReference>
<evidence type="ECO:0000313" key="4">
    <source>
        <dbReference type="Proteomes" id="UP001596016"/>
    </source>
</evidence>
<keyword evidence="4" id="KW-1185">Reference proteome</keyword>
<keyword evidence="3" id="KW-0808">Transferase</keyword>
<dbReference type="GO" id="GO:0016746">
    <property type="term" value="F:acyltransferase activity"/>
    <property type="evidence" value="ECO:0007669"/>
    <property type="project" value="UniProtKB-KW"/>
</dbReference>
<gene>
    <name evidence="3" type="ORF">ACFPLB_09205</name>
</gene>
<dbReference type="EMBL" id="JBHSLL010000025">
    <property type="protein sequence ID" value="MFC5386142.1"/>
    <property type="molecule type" value="Genomic_DNA"/>
</dbReference>
<feature type="domain" description="N-acetyltransferase" evidence="2">
    <location>
        <begin position="38"/>
        <end position="183"/>
    </location>
</feature>
<keyword evidence="3" id="KW-0012">Acyltransferase</keyword>
<feature type="region of interest" description="Disordered" evidence="1">
    <location>
        <begin position="1"/>
        <end position="23"/>
    </location>
</feature>
<accession>A0ABW0GYZ5</accession>
<protein>
    <submittedName>
        <fullName evidence="3">GNAT family N-acetyltransferase</fullName>
        <ecNumber evidence="3">2.3.-.-</ecNumber>
    </submittedName>
</protein>
<dbReference type="InterPro" id="IPR000182">
    <property type="entry name" value="GNAT_dom"/>
</dbReference>
<evidence type="ECO:0000259" key="2">
    <source>
        <dbReference type="PROSITE" id="PS51186"/>
    </source>
</evidence>
<name>A0ABW0GYZ5_9HYPH</name>
<dbReference type="InterPro" id="IPR016181">
    <property type="entry name" value="Acyl_CoA_acyltransferase"/>
</dbReference>
<reference evidence="4" key="1">
    <citation type="journal article" date="2019" name="Int. J. Syst. Evol. Microbiol.">
        <title>The Global Catalogue of Microorganisms (GCM) 10K type strain sequencing project: providing services to taxonomists for standard genome sequencing and annotation.</title>
        <authorList>
            <consortium name="The Broad Institute Genomics Platform"/>
            <consortium name="The Broad Institute Genome Sequencing Center for Infectious Disease"/>
            <person name="Wu L."/>
            <person name="Ma J."/>
        </authorList>
    </citation>
    <scope>NUCLEOTIDE SEQUENCE [LARGE SCALE GENOMIC DNA]</scope>
    <source>
        <strain evidence="4">CGMCC 4.1415</strain>
    </source>
</reference>
<sequence length="229" mass="26049">MTGGVKGWLPGARTPERKSMTGRTVRLEPLEADRHGDELFEASSVPDAGTRFTWLGDDPPQSRAAFQTWLEKAQASSDPLFFAVIDQASGKVAGRQTLMRIDANHGVAEIGNIYWGPLISRKVAATEAQFLFASYIFDELGYRRYEWKCDNANEPSKHAAKRFGFRFEGLFRQHMVIKGKNRDTAWFSIIDQEWPALKIAYMKWLDPSNFDVAGQQIRRLEEFRADNQA</sequence>
<dbReference type="Gene3D" id="3.40.630.30">
    <property type="match status" value="1"/>
</dbReference>
<proteinExistence type="predicted"/>
<organism evidence="3 4">
    <name type="scientific">Aquamicrobium segne</name>
    <dbReference type="NCBI Taxonomy" id="469547"/>
    <lineage>
        <taxon>Bacteria</taxon>
        <taxon>Pseudomonadati</taxon>
        <taxon>Pseudomonadota</taxon>
        <taxon>Alphaproteobacteria</taxon>
        <taxon>Hyphomicrobiales</taxon>
        <taxon>Phyllobacteriaceae</taxon>
        <taxon>Aquamicrobium</taxon>
    </lineage>
</organism>